<keyword evidence="3" id="KW-0677">Repeat</keyword>
<dbReference type="Proteomes" id="UP001318040">
    <property type="component" value="Chromosome 1"/>
</dbReference>
<dbReference type="GO" id="GO:0003677">
    <property type="term" value="F:DNA binding"/>
    <property type="evidence" value="ECO:0007669"/>
    <property type="project" value="UniProtKB-UniRule"/>
</dbReference>
<dbReference type="AlphaFoldDB" id="A0AAJ7WU97"/>
<feature type="region of interest" description="Disordered" evidence="10">
    <location>
        <begin position="339"/>
        <end position="380"/>
    </location>
</feature>
<feature type="compositionally biased region" description="Acidic residues" evidence="10">
    <location>
        <begin position="358"/>
        <end position="370"/>
    </location>
</feature>
<dbReference type="PROSITE" id="PS00028">
    <property type="entry name" value="ZINC_FINGER_C2H2_1"/>
    <property type="match status" value="3"/>
</dbReference>
<evidence type="ECO:0000256" key="7">
    <source>
        <dbReference type="ARBA" id="ARBA00023242"/>
    </source>
</evidence>
<dbReference type="KEGG" id="pmrn:116942352"/>
<dbReference type="SMART" id="SM00980">
    <property type="entry name" value="THAP"/>
    <property type="match status" value="1"/>
</dbReference>
<dbReference type="RefSeq" id="XP_032810037.1">
    <property type="nucleotide sequence ID" value="XM_032954146.1"/>
</dbReference>
<dbReference type="SMART" id="SM00355">
    <property type="entry name" value="ZnF_C2H2"/>
    <property type="match status" value="3"/>
</dbReference>
<dbReference type="InterPro" id="IPR006612">
    <property type="entry name" value="THAP_Znf"/>
</dbReference>
<dbReference type="SMART" id="SM00692">
    <property type="entry name" value="DM3"/>
    <property type="match status" value="1"/>
</dbReference>
<evidence type="ECO:0000259" key="11">
    <source>
        <dbReference type="PROSITE" id="PS50157"/>
    </source>
</evidence>
<organism evidence="13 14">
    <name type="scientific">Petromyzon marinus</name>
    <name type="common">Sea lamprey</name>
    <dbReference type="NCBI Taxonomy" id="7757"/>
    <lineage>
        <taxon>Eukaryota</taxon>
        <taxon>Metazoa</taxon>
        <taxon>Chordata</taxon>
        <taxon>Craniata</taxon>
        <taxon>Vertebrata</taxon>
        <taxon>Cyclostomata</taxon>
        <taxon>Hyperoartia</taxon>
        <taxon>Petromyzontiformes</taxon>
        <taxon>Petromyzontidae</taxon>
        <taxon>Petromyzon</taxon>
    </lineage>
</organism>
<feature type="domain" description="C2H2-type" evidence="11">
    <location>
        <begin position="602"/>
        <end position="629"/>
    </location>
</feature>
<dbReference type="Gene3D" id="3.30.160.60">
    <property type="entry name" value="Classic Zinc Finger"/>
    <property type="match status" value="3"/>
</dbReference>
<dbReference type="PANTHER" id="PTHR16515:SF49">
    <property type="entry name" value="GASTRULA ZINC FINGER PROTEIN XLCGF49.1-LIKE-RELATED"/>
    <property type="match status" value="1"/>
</dbReference>
<protein>
    <submittedName>
        <fullName evidence="14">PR domain zinc finger protein 15-like isoform X1</fullName>
    </submittedName>
</protein>
<reference evidence="14" key="1">
    <citation type="submission" date="2025-08" db="UniProtKB">
        <authorList>
            <consortium name="RefSeq"/>
        </authorList>
    </citation>
    <scope>IDENTIFICATION</scope>
    <source>
        <tissue evidence="14">Sperm</tissue>
    </source>
</reference>
<evidence type="ECO:0000313" key="14">
    <source>
        <dbReference type="RefSeq" id="XP_032810037.1"/>
    </source>
</evidence>
<evidence type="ECO:0000256" key="6">
    <source>
        <dbReference type="ARBA" id="ARBA00023125"/>
    </source>
</evidence>
<evidence type="ECO:0000313" key="13">
    <source>
        <dbReference type="Proteomes" id="UP001318040"/>
    </source>
</evidence>
<feature type="domain" description="C2H2-type" evidence="11">
    <location>
        <begin position="546"/>
        <end position="573"/>
    </location>
</feature>
<keyword evidence="13" id="KW-1185">Reference proteome</keyword>
<evidence type="ECO:0000256" key="8">
    <source>
        <dbReference type="PROSITE-ProRule" id="PRU00042"/>
    </source>
</evidence>
<gene>
    <name evidence="14" type="primary">LOC116942352</name>
</gene>
<dbReference type="InterPro" id="IPR013087">
    <property type="entry name" value="Znf_C2H2_type"/>
</dbReference>
<evidence type="ECO:0000256" key="2">
    <source>
        <dbReference type="ARBA" id="ARBA00022723"/>
    </source>
</evidence>
<accession>A0AAJ7WU97</accession>
<dbReference type="GO" id="GO:0010468">
    <property type="term" value="P:regulation of gene expression"/>
    <property type="evidence" value="ECO:0007669"/>
    <property type="project" value="TreeGrafter"/>
</dbReference>
<dbReference type="PANTHER" id="PTHR16515">
    <property type="entry name" value="PR DOMAIN ZINC FINGER PROTEIN"/>
    <property type="match status" value="1"/>
</dbReference>
<dbReference type="Pfam" id="PF00096">
    <property type="entry name" value="zf-C2H2"/>
    <property type="match status" value="3"/>
</dbReference>
<keyword evidence="5" id="KW-0862">Zinc</keyword>
<sequence>MALGRKTGSPSLLTTLEIVIINYVILAAVLHCKRWGCDRTCNSPARLQYCRRIETAVAQRYRTSVAGPRRPRAVESMPHCVALGCSNSSRKVFEDKVSFFRFPYTDPGLLRRWCLNIGRKNWWPSRFSRLCSDHFTPDCFEAKFYDDRIRAIDEKDPVKHLSSKTLKRGSVPTLFLKAHARAMDRRHQGRPLRECEPSKPMKMACAVAVPLLDTTGDFAAWLEAQGVNAEVARAMDSELGIRDYGVLRACVRDGLVRAELLSTARDRLPFGFYAVLRQVVKALQGAEHHDAGTPRWGDDATAVSSGDVTLGGLVDVLLALFSSLSRDLLLCAQKLRAMDDQQDPADSPSSVGATSPEDIPEMDQCNENDGPEVSSAPSMEDSKINFTSDQIKMEPFEESVAEFSNAVLLPQPSEREPAEHTSSEPLGECLLDESPELIISNLTTMPDARTNLTCIADTRPYPWPYPSLGETNSEKDSAATISITINTSQPLTQQQRLFALSDPIRRSVSANHSQKPFADESETYGFQLEKSDLERPRLESTGEKPYRCEVCGQTYSQICGLKRHLRMHTGEKLHRCEVCGRGFPQSSSLKVHLRTHTGEKPFHCDVCGMRFSQKSHVKTHQRKHMGDTV</sequence>
<keyword evidence="4 8" id="KW-0863">Zinc-finger</keyword>
<name>A0AAJ7WU97_PETMA</name>
<evidence type="ECO:0000256" key="1">
    <source>
        <dbReference type="ARBA" id="ARBA00004123"/>
    </source>
</evidence>
<dbReference type="FunFam" id="3.30.160.60:FF:000446">
    <property type="entry name" value="Zinc finger protein"/>
    <property type="match status" value="2"/>
</dbReference>
<feature type="domain" description="THAP-type" evidence="12">
    <location>
        <begin position="77"/>
        <end position="175"/>
    </location>
</feature>
<dbReference type="FunFam" id="3.30.160.60:FF:000671">
    <property type="entry name" value="Zinc finger protein 26"/>
    <property type="match status" value="1"/>
</dbReference>
<evidence type="ECO:0000256" key="3">
    <source>
        <dbReference type="ARBA" id="ARBA00022737"/>
    </source>
</evidence>
<proteinExistence type="predicted"/>
<evidence type="ECO:0000256" key="9">
    <source>
        <dbReference type="PROSITE-ProRule" id="PRU00309"/>
    </source>
</evidence>
<evidence type="ECO:0000259" key="12">
    <source>
        <dbReference type="PROSITE" id="PS50950"/>
    </source>
</evidence>
<comment type="subcellular location">
    <subcellularLocation>
        <location evidence="1">Nucleus</location>
    </subcellularLocation>
</comment>
<dbReference type="PROSITE" id="PS50157">
    <property type="entry name" value="ZINC_FINGER_C2H2_2"/>
    <property type="match status" value="3"/>
</dbReference>
<dbReference type="GO" id="GO:0005634">
    <property type="term" value="C:nucleus"/>
    <property type="evidence" value="ECO:0007669"/>
    <property type="project" value="UniProtKB-SubCell"/>
</dbReference>
<dbReference type="GO" id="GO:0008270">
    <property type="term" value="F:zinc ion binding"/>
    <property type="evidence" value="ECO:0007669"/>
    <property type="project" value="UniProtKB-KW"/>
</dbReference>
<dbReference type="Pfam" id="PF05485">
    <property type="entry name" value="THAP"/>
    <property type="match status" value="1"/>
</dbReference>
<keyword evidence="7" id="KW-0539">Nucleus</keyword>
<keyword evidence="6 9" id="KW-0238">DNA-binding</keyword>
<keyword evidence="2" id="KW-0479">Metal-binding</keyword>
<dbReference type="SUPFAM" id="SSF57716">
    <property type="entry name" value="Glucocorticoid receptor-like (DNA-binding domain)"/>
    <property type="match status" value="1"/>
</dbReference>
<evidence type="ECO:0000256" key="4">
    <source>
        <dbReference type="ARBA" id="ARBA00022771"/>
    </source>
</evidence>
<feature type="domain" description="C2H2-type" evidence="11">
    <location>
        <begin position="574"/>
        <end position="601"/>
    </location>
</feature>
<evidence type="ECO:0000256" key="5">
    <source>
        <dbReference type="ARBA" id="ARBA00022833"/>
    </source>
</evidence>
<dbReference type="SUPFAM" id="SSF57667">
    <property type="entry name" value="beta-beta-alpha zinc fingers"/>
    <property type="match status" value="2"/>
</dbReference>
<dbReference type="InterPro" id="IPR036236">
    <property type="entry name" value="Znf_C2H2_sf"/>
</dbReference>
<evidence type="ECO:0000256" key="10">
    <source>
        <dbReference type="SAM" id="MobiDB-lite"/>
    </source>
</evidence>
<dbReference type="PROSITE" id="PS50950">
    <property type="entry name" value="ZF_THAP"/>
    <property type="match status" value="1"/>
</dbReference>
<dbReference type="InterPro" id="IPR050331">
    <property type="entry name" value="Zinc_finger"/>
</dbReference>